<name>A0A2G4YS82_9PROT</name>
<dbReference type="Proteomes" id="UP000229730">
    <property type="component" value="Unassembled WGS sequence"/>
</dbReference>
<dbReference type="NCBIfam" id="TIGR03647">
    <property type="entry name" value="Na_symport_sm"/>
    <property type="match status" value="1"/>
</dbReference>
<evidence type="ECO:0000313" key="4">
    <source>
        <dbReference type="Proteomes" id="UP000229730"/>
    </source>
</evidence>
<dbReference type="InterPro" id="IPR019886">
    <property type="entry name" value="Na_symporter_ssu"/>
</dbReference>
<keyword evidence="1" id="KW-0472">Membrane</keyword>
<keyword evidence="1" id="KW-0812">Transmembrane</keyword>
<reference evidence="3 4" key="1">
    <citation type="submission" date="2017-10" db="EMBL/GenBank/DDBJ databases">
        <title>Frigbacter circumglobatus gen. nov. sp. nov., isolated from sediment cultured in situ.</title>
        <authorList>
            <person name="Zhao Z."/>
        </authorList>
    </citation>
    <scope>NUCLEOTIDE SEQUENCE [LARGE SCALE GENOMIC DNA]</scope>
    <source>
        <strain evidence="3 4">ZYL</strain>
    </source>
</reference>
<feature type="transmembrane region" description="Helical" evidence="1">
    <location>
        <begin position="21"/>
        <end position="40"/>
    </location>
</feature>
<feature type="domain" description="Sodium symporter small subunit" evidence="2">
    <location>
        <begin position="9"/>
        <end position="86"/>
    </location>
</feature>
<proteinExistence type="predicted"/>
<protein>
    <recommendedName>
        <fullName evidence="2">Sodium symporter small subunit domain-containing protein</fullName>
    </recommendedName>
</protein>
<organism evidence="3 4">
    <name type="scientific">Paremcibacter congregatus</name>
    <dbReference type="NCBI Taxonomy" id="2043170"/>
    <lineage>
        <taxon>Bacteria</taxon>
        <taxon>Pseudomonadati</taxon>
        <taxon>Pseudomonadota</taxon>
        <taxon>Alphaproteobacteria</taxon>
        <taxon>Emcibacterales</taxon>
        <taxon>Emcibacteraceae</taxon>
        <taxon>Paremcibacter</taxon>
    </lineage>
</organism>
<keyword evidence="1" id="KW-1133">Transmembrane helix</keyword>
<dbReference type="AlphaFoldDB" id="A0A2G4YS82"/>
<keyword evidence="4" id="KW-1185">Reference proteome</keyword>
<evidence type="ECO:0000256" key="1">
    <source>
        <dbReference type="SAM" id="Phobius"/>
    </source>
</evidence>
<evidence type="ECO:0000259" key="2">
    <source>
        <dbReference type="Pfam" id="PF13937"/>
    </source>
</evidence>
<accession>A0A2G4YS82</accession>
<gene>
    <name evidence="3" type="ORF">CRD36_07270</name>
</gene>
<dbReference type="Pfam" id="PF13937">
    <property type="entry name" value="DUF4212"/>
    <property type="match status" value="1"/>
</dbReference>
<dbReference type="EMBL" id="PDEM01000016">
    <property type="protein sequence ID" value="PHZ85201.1"/>
    <property type="molecule type" value="Genomic_DNA"/>
</dbReference>
<dbReference type="OrthoDB" id="9797746at2"/>
<dbReference type="InParanoid" id="A0A2G4YS82"/>
<comment type="caution">
    <text evidence="3">The sequence shown here is derived from an EMBL/GenBank/DDBJ whole genome shotgun (WGS) entry which is preliminary data.</text>
</comment>
<sequence length="118" mass="13858">MNALQKENAQAYWKENIRLMLSLLAVWFVVSFGMGILFADELNNIRFFGFKLGFWMAQQGAIYVFVVLIFIYVVKMNKMDRKYGVDEGDDVYVEDEEYYHHEESFIESISEVDDKKGA</sequence>
<evidence type="ECO:0000313" key="3">
    <source>
        <dbReference type="EMBL" id="PHZ85201.1"/>
    </source>
</evidence>
<feature type="transmembrane region" description="Helical" evidence="1">
    <location>
        <begin position="52"/>
        <end position="74"/>
    </location>
</feature>